<proteinExistence type="predicted"/>
<dbReference type="RefSeq" id="WP_204793386.1">
    <property type="nucleotide sequence ID" value="NZ_JACSNQ010000010.1"/>
</dbReference>
<feature type="domain" description="HTH marR-type" evidence="1">
    <location>
        <begin position="1"/>
        <end position="134"/>
    </location>
</feature>
<accession>A0ABS2F260</accession>
<dbReference type="PANTHER" id="PTHR33164">
    <property type="entry name" value="TRANSCRIPTIONAL REGULATOR, MARR FAMILY"/>
    <property type="match status" value="1"/>
</dbReference>
<dbReference type="InterPro" id="IPR036388">
    <property type="entry name" value="WH-like_DNA-bd_sf"/>
</dbReference>
<reference evidence="2 3" key="1">
    <citation type="journal article" date="2021" name="Sci. Rep.">
        <title>The distribution of antibiotic resistance genes in chicken gut microbiota commensals.</title>
        <authorList>
            <person name="Juricova H."/>
            <person name="Matiasovicova J."/>
            <person name="Kubasova T."/>
            <person name="Cejkova D."/>
            <person name="Rychlik I."/>
        </authorList>
    </citation>
    <scope>NUCLEOTIDE SEQUENCE [LARGE SCALE GENOMIC DNA]</scope>
    <source>
        <strain evidence="2 3">An794</strain>
    </source>
</reference>
<evidence type="ECO:0000313" key="2">
    <source>
        <dbReference type="EMBL" id="MBM6775040.1"/>
    </source>
</evidence>
<dbReference type="EMBL" id="JACSNQ010000010">
    <property type="protein sequence ID" value="MBM6775040.1"/>
    <property type="molecule type" value="Genomic_DNA"/>
</dbReference>
<dbReference type="Gene3D" id="1.10.10.10">
    <property type="entry name" value="Winged helix-like DNA-binding domain superfamily/Winged helix DNA-binding domain"/>
    <property type="match status" value="1"/>
</dbReference>
<organism evidence="2 3">
    <name type="scientific">Olsenella profusa</name>
    <dbReference type="NCBI Taxonomy" id="138595"/>
    <lineage>
        <taxon>Bacteria</taxon>
        <taxon>Bacillati</taxon>
        <taxon>Actinomycetota</taxon>
        <taxon>Coriobacteriia</taxon>
        <taxon>Coriobacteriales</taxon>
        <taxon>Atopobiaceae</taxon>
        <taxon>Olsenella</taxon>
    </lineage>
</organism>
<keyword evidence="3" id="KW-1185">Reference proteome</keyword>
<dbReference type="Pfam" id="PF12802">
    <property type="entry name" value="MarR_2"/>
    <property type="match status" value="1"/>
</dbReference>
<evidence type="ECO:0000259" key="1">
    <source>
        <dbReference type="PROSITE" id="PS50995"/>
    </source>
</evidence>
<dbReference type="InterPro" id="IPR036390">
    <property type="entry name" value="WH_DNA-bd_sf"/>
</dbReference>
<dbReference type="Proteomes" id="UP000712527">
    <property type="component" value="Unassembled WGS sequence"/>
</dbReference>
<dbReference type="SUPFAM" id="SSF46785">
    <property type="entry name" value="Winged helix' DNA-binding domain"/>
    <property type="match status" value="1"/>
</dbReference>
<dbReference type="InterPro" id="IPR011991">
    <property type="entry name" value="ArsR-like_HTH"/>
</dbReference>
<gene>
    <name evidence="2" type="ORF">H9X80_05745</name>
</gene>
<name>A0ABS2F260_9ACTN</name>
<dbReference type="CDD" id="cd00090">
    <property type="entry name" value="HTH_ARSR"/>
    <property type="match status" value="1"/>
</dbReference>
<dbReference type="SMART" id="SM00347">
    <property type="entry name" value="HTH_MARR"/>
    <property type="match status" value="1"/>
</dbReference>
<dbReference type="PROSITE" id="PS50995">
    <property type="entry name" value="HTH_MARR_2"/>
    <property type="match status" value="1"/>
</dbReference>
<dbReference type="PRINTS" id="PR00598">
    <property type="entry name" value="HTHMARR"/>
</dbReference>
<dbReference type="InterPro" id="IPR000835">
    <property type="entry name" value="HTH_MarR-typ"/>
</dbReference>
<sequence length="154" mass="16886">MDYEDAAKKLIMYSRGIAKGSIGTAYGMSMGEDPVLEYLSRQDAGMNPSDLAKTLGYSRPRMTRILDSLEEKGFIVREPDPADRRRVIASCTEQGRAYARDHSSNGVSNLANSLSKLGDHDVGELLSALELAYSITYDRDISIGDAEDKKARSS</sequence>
<protein>
    <submittedName>
        <fullName evidence="2">Winged helix-turn-helix transcriptional regulator</fullName>
    </submittedName>
</protein>
<evidence type="ECO:0000313" key="3">
    <source>
        <dbReference type="Proteomes" id="UP000712527"/>
    </source>
</evidence>
<dbReference type="InterPro" id="IPR039422">
    <property type="entry name" value="MarR/SlyA-like"/>
</dbReference>
<dbReference type="PANTHER" id="PTHR33164:SF43">
    <property type="entry name" value="HTH-TYPE TRANSCRIPTIONAL REPRESSOR YETL"/>
    <property type="match status" value="1"/>
</dbReference>
<comment type="caution">
    <text evidence="2">The sequence shown here is derived from an EMBL/GenBank/DDBJ whole genome shotgun (WGS) entry which is preliminary data.</text>
</comment>